<dbReference type="PANTHER" id="PTHR43071:SF1">
    <property type="entry name" value="2-AMINO-4-HYDROXY-6-HYDROXYMETHYLDIHYDROPTERIDINE PYROPHOSPHOKINASE"/>
    <property type="match status" value="1"/>
</dbReference>
<comment type="caution">
    <text evidence="10">The sequence shown here is derived from an EMBL/GenBank/DDBJ whole genome shotgun (WGS) entry which is preliminary data.</text>
</comment>
<keyword evidence="8" id="KW-0289">Folate biosynthesis</keyword>
<dbReference type="Pfam" id="PF01288">
    <property type="entry name" value="HPPK"/>
    <property type="match status" value="1"/>
</dbReference>
<reference evidence="10 11" key="1">
    <citation type="journal article" date="2016" name="Nat. Commun.">
        <title>Thousands of microbial genomes shed light on interconnected biogeochemical processes in an aquifer system.</title>
        <authorList>
            <person name="Anantharaman K."/>
            <person name="Brown C.T."/>
            <person name="Hug L.A."/>
            <person name="Sharon I."/>
            <person name="Castelle C.J."/>
            <person name="Probst A.J."/>
            <person name="Thomas B.C."/>
            <person name="Singh A."/>
            <person name="Wilkins M.J."/>
            <person name="Karaoz U."/>
            <person name="Brodie E.L."/>
            <person name="Williams K.H."/>
            <person name="Hubbard S.S."/>
            <person name="Banfield J.F."/>
        </authorList>
    </citation>
    <scope>NUCLEOTIDE SEQUENCE [LARGE SCALE GENOMIC DNA]</scope>
</reference>
<dbReference type="GO" id="GO:0003848">
    <property type="term" value="F:2-amino-4-hydroxy-6-hydroxymethyldihydropteridine diphosphokinase activity"/>
    <property type="evidence" value="ECO:0007669"/>
    <property type="project" value="UniProtKB-EC"/>
</dbReference>
<evidence type="ECO:0000256" key="4">
    <source>
        <dbReference type="ARBA" id="ARBA00022679"/>
    </source>
</evidence>
<name>A0A1F4RKY1_UNCSA</name>
<evidence type="ECO:0000313" key="10">
    <source>
        <dbReference type="EMBL" id="OGC08845.1"/>
    </source>
</evidence>
<proteinExistence type="predicted"/>
<dbReference type="EC" id="2.7.6.3" evidence="3"/>
<evidence type="ECO:0000313" key="11">
    <source>
        <dbReference type="Proteomes" id="UP000179095"/>
    </source>
</evidence>
<organism evidence="10 11">
    <name type="scientific">candidate division WOR-1 bacterium RIFCSPLOWO2_12_FULL_45_9</name>
    <dbReference type="NCBI Taxonomy" id="1802568"/>
    <lineage>
        <taxon>Bacteria</taxon>
        <taxon>Bacillati</taxon>
        <taxon>Saganbacteria</taxon>
    </lineage>
</organism>
<evidence type="ECO:0000259" key="9">
    <source>
        <dbReference type="Pfam" id="PF01288"/>
    </source>
</evidence>
<evidence type="ECO:0000256" key="7">
    <source>
        <dbReference type="ARBA" id="ARBA00022840"/>
    </source>
</evidence>
<evidence type="ECO:0000256" key="2">
    <source>
        <dbReference type="ARBA" id="ARBA00005051"/>
    </source>
</evidence>
<feature type="domain" description="7,8-dihydro-6-hydroxymethylpterin-pyrophosphokinase" evidence="9">
    <location>
        <begin position="44"/>
        <end position="172"/>
    </location>
</feature>
<accession>A0A1F4RKY1</accession>
<sequence>MKMIKNKKKKILSRKKKVVLKKKKVAGPKVNKLNKRKPSINIAYLGLGSNVGDREEYIEQAVFLIGKHPKLEVARHSTNYETEAEGGGGSQPPFINAVVEVRTKLSPHELLDACHEIEATLGREREIEWGPRTIDIDILLYNDEVISDDKLQIPHPLMHERVFVLKPLRELASQVMHPILEKSIQSLYEERKTELGEKYDDELPGFKEIKGGTYDDYERW</sequence>
<evidence type="ECO:0000256" key="6">
    <source>
        <dbReference type="ARBA" id="ARBA00022777"/>
    </source>
</evidence>
<evidence type="ECO:0000256" key="5">
    <source>
        <dbReference type="ARBA" id="ARBA00022741"/>
    </source>
</evidence>
<dbReference type="InterPro" id="IPR035907">
    <property type="entry name" value="Hppk_sf"/>
</dbReference>
<keyword evidence="5" id="KW-0547">Nucleotide-binding</keyword>
<dbReference type="Gene3D" id="3.30.70.560">
    <property type="entry name" value="7,8-Dihydro-6-hydroxymethylpterin-pyrophosphokinase HPPK"/>
    <property type="match status" value="1"/>
</dbReference>
<gene>
    <name evidence="10" type="ORF">A3F86_00135</name>
</gene>
<dbReference type="UniPathway" id="UPA00077">
    <property type="reaction ID" value="UER00155"/>
</dbReference>
<comment type="catalytic activity">
    <reaction evidence="1">
        <text>6-hydroxymethyl-7,8-dihydropterin + ATP = (7,8-dihydropterin-6-yl)methyl diphosphate + AMP + H(+)</text>
        <dbReference type="Rhea" id="RHEA:11412"/>
        <dbReference type="ChEBI" id="CHEBI:15378"/>
        <dbReference type="ChEBI" id="CHEBI:30616"/>
        <dbReference type="ChEBI" id="CHEBI:44841"/>
        <dbReference type="ChEBI" id="CHEBI:72950"/>
        <dbReference type="ChEBI" id="CHEBI:456215"/>
        <dbReference type="EC" id="2.7.6.3"/>
    </reaction>
</comment>
<dbReference type="CDD" id="cd00483">
    <property type="entry name" value="HPPK"/>
    <property type="match status" value="1"/>
</dbReference>
<evidence type="ECO:0000256" key="8">
    <source>
        <dbReference type="ARBA" id="ARBA00022909"/>
    </source>
</evidence>
<dbReference type="AlphaFoldDB" id="A0A1F4RKY1"/>
<dbReference type="GO" id="GO:0016301">
    <property type="term" value="F:kinase activity"/>
    <property type="evidence" value="ECO:0007669"/>
    <property type="project" value="UniProtKB-KW"/>
</dbReference>
<keyword evidence="7" id="KW-0067">ATP-binding</keyword>
<evidence type="ECO:0000256" key="3">
    <source>
        <dbReference type="ARBA" id="ARBA00013253"/>
    </source>
</evidence>
<evidence type="ECO:0000256" key="1">
    <source>
        <dbReference type="ARBA" id="ARBA00000198"/>
    </source>
</evidence>
<dbReference type="PANTHER" id="PTHR43071">
    <property type="entry name" value="2-AMINO-4-HYDROXY-6-HYDROXYMETHYLDIHYDROPTERIDINE PYROPHOSPHOKINASE"/>
    <property type="match status" value="1"/>
</dbReference>
<comment type="pathway">
    <text evidence="2">Cofactor biosynthesis; tetrahydrofolate biosynthesis; 2-amino-4-hydroxy-6-hydroxymethyl-7,8-dihydropteridine diphosphate from 7,8-dihydroneopterin triphosphate: step 4/4.</text>
</comment>
<dbReference type="InterPro" id="IPR000550">
    <property type="entry name" value="Hppk"/>
</dbReference>
<protein>
    <recommendedName>
        <fullName evidence="3">2-amino-4-hydroxy-6-hydroxymethyldihydropteridine diphosphokinase</fullName>
        <ecNumber evidence="3">2.7.6.3</ecNumber>
    </recommendedName>
</protein>
<dbReference type="NCBIfam" id="TIGR01498">
    <property type="entry name" value="folK"/>
    <property type="match status" value="1"/>
</dbReference>
<dbReference type="Proteomes" id="UP000179095">
    <property type="component" value="Unassembled WGS sequence"/>
</dbReference>
<keyword evidence="6 10" id="KW-0418">Kinase</keyword>
<dbReference type="GO" id="GO:0046654">
    <property type="term" value="P:tetrahydrofolate biosynthetic process"/>
    <property type="evidence" value="ECO:0007669"/>
    <property type="project" value="UniProtKB-UniPathway"/>
</dbReference>
<dbReference type="GO" id="GO:0005524">
    <property type="term" value="F:ATP binding"/>
    <property type="evidence" value="ECO:0007669"/>
    <property type="project" value="UniProtKB-KW"/>
</dbReference>
<keyword evidence="4" id="KW-0808">Transferase</keyword>
<dbReference type="GO" id="GO:0046656">
    <property type="term" value="P:folic acid biosynthetic process"/>
    <property type="evidence" value="ECO:0007669"/>
    <property type="project" value="UniProtKB-KW"/>
</dbReference>
<dbReference type="STRING" id="1802568.A3F86_00135"/>
<dbReference type="SUPFAM" id="SSF55083">
    <property type="entry name" value="6-hydroxymethyl-7,8-dihydropterin pyrophosphokinase, HPPK"/>
    <property type="match status" value="1"/>
</dbReference>
<dbReference type="EMBL" id="METQ01000046">
    <property type="protein sequence ID" value="OGC08845.1"/>
    <property type="molecule type" value="Genomic_DNA"/>
</dbReference>